<organism evidence="8 9">
    <name type="scientific">Acinetobacter albensis</name>
    <dbReference type="NCBI Taxonomy" id="1673609"/>
    <lineage>
        <taxon>Bacteria</taxon>
        <taxon>Pseudomonadati</taxon>
        <taxon>Pseudomonadota</taxon>
        <taxon>Gammaproteobacteria</taxon>
        <taxon>Moraxellales</taxon>
        <taxon>Moraxellaceae</taxon>
        <taxon>Acinetobacter</taxon>
    </lineage>
</organism>
<dbReference type="Gene3D" id="1.10.3860.10">
    <property type="entry name" value="Sodium:dicarboxylate symporter"/>
    <property type="match status" value="1"/>
</dbReference>
<dbReference type="PANTHER" id="PTHR11958">
    <property type="entry name" value="SODIUM/DICARBOXYLATE SYMPORTER-RELATED"/>
    <property type="match status" value="1"/>
</dbReference>
<dbReference type="EMBL" id="JBJXCW010000001">
    <property type="protein sequence ID" value="MFN0296006.1"/>
    <property type="molecule type" value="Genomic_DNA"/>
</dbReference>
<dbReference type="InterPro" id="IPR036458">
    <property type="entry name" value="Na:dicarbo_symporter_sf"/>
</dbReference>
<dbReference type="EMBL" id="FMBK01000004">
    <property type="protein sequence ID" value="SCC71447.1"/>
    <property type="molecule type" value="Genomic_DNA"/>
</dbReference>
<feature type="transmembrane region" description="Helical" evidence="6">
    <location>
        <begin position="224"/>
        <end position="247"/>
    </location>
</feature>
<evidence type="ECO:0000256" key="4">
    <source>
        <dbReference type="ARBA" id="ARBA00022989"/>
    </source>
</evidence>
<evidence type="ECO:0000256" key="6">
    <source>
        <dbReference type="SAM" id="Phobius"/>
    </source>
</evidence>
<feature type="transmembrane region" description="Helical" evidence="6">
    <location>
        <begin position="183"/>
        <end position="204"/>
    </location>
</feature>
<evidence type="ECO:0000256" key="1">
    <source>
        <dbReference type="ARBA" id="ARBA00004141"/>
    </source>
</evidence>
<reference evidence="8 9" key="1">
    <citation type="submission" date="2016-08" db="EMBL/GenBank/DDBJ databases">
        <authorList>
            <person name="Seilhamer J.J."/>
        </authorList>
    </citation>
    <scope>NUCLEOTIDE SEQUENCE [LARGE SCALE GENOMIC DNA]</scope>
    <source>
        <strain evidence="8 9">ANC 4874</strain>
    </source>
</reference>
<keyword evidence="3 6" id="KW-0812">Transmembrane</keyword>
<dbReference type="OrthoDB" id="9766690at2"/>
<dbReference type="Proteomes" id="UP001632339">
    <property type="component" value="Unassembled WGS sequence"/>
</dbReference>
<feature type="transmembrane region" description="Helical" evidence="6">
    <location>
        <begin position="37"/>
        <end position="64"/>
    </location>
</feature>
<dbReference type="RefSeq" id="WP_092718612.1">
    <property type="nucleotide sequence ID" value="NZ_FMBK01000004.1"/>
</dbReference>
<dbReference type="InterPro" id="IPR001991">
    <property type="entry name" value="Na-dicarboxylate_symporter"/>
</dbReference>
<evidence type="ECO:0000313" key="7">
    <source>
        <dbReference type="EMBL" id="MFN0296006.1"/>
    </source>
</evidence>
<dbReference type="PRINTS" id="PR00173">
    <property type="entry name" value="EDTRNSPORT"/>
</dbReference>
<dbReference type="PANTHER" id="PTHR11958:SF63">
    <property type="entry name" value="AMINO ACID TRANSPORTER"/>
    <property type="match status" value="1"/>
</dbReference>
<feature type="transmembrane region" description="Helical" evidence="6">
    <location>
        <begin position="152"/>
        <end position="171"/>
    </location>
</feature>
<name>A0A1C4GTB7_9GAMM</name>
<dbReference type="GO" id="GO:0016020">
    <property type="term" value="C:membrane"/>
    <property type="evidence" value="ECO:0007669"/>
    <property type="project" value="UniProtKB-SubCell"/>
</dbReference>
<feature type="transmembrane region" description="Helical" evidence="6">
    <location>
        <begin position="76"/>
        <end position="96"/>
    </location>
</feature>
<gene>
    <name evidence="7" type="ORF">ACKVE0_00380</name>
    <name evidence="8" type="ORF">GA0116959_10478</name>
</gene>
<comment type="subcellular location">
    <subcellularLocation>
        <location evidence="1">Membrane</location>
        <topology evidence="1">Multi-pass membrane protein</topology>
    </subcellularLocation>
</comment>
<dbReference type="GO" id="GO:0015293">
    <property type="term" value="F:symporter activity"/>
    <property type="evidence" value="ECO:0007669"/>
    <property type="project" value="InterPro"/>
</dbReference>
<dbReference type="Pfam" id="PF00375">
    <property type="entry name" value="SDF"/>
    <property type="match status" value="1"/>
</dbReference>
<keyword evidence="2" id="KW-0813">Transport</keyword>
<keyword evidence="10" id="KW-1185">Reference proteome</keyword>
<evidence type="ECO:0000256" key="2">
    <source>
        <dbReference type="ARBA" id="ARBA00022448"/>
    </source>
</evidence>
<evidence type="ECO:0000256" key="3">
    <source>
        <dbReference type="ARBA" id="ARBA00022692"/>
    </source>
</evidence>
<reference evidence="7 10" key="2">
    <citation type="submission" date="2024-12" db="EMBL/GenBank/DDBJ databases">
        <title>C001-4G Acinetobacter sp. assembled genome.</title>
        <authorList>
            <person name="D'Arcy K."/>
            <person name="Kingdon A.D.H."/>
            <person name="Breen A."/>
            <person name="Mckeown C."/>
            <person name="Allman E."/>
            <person name="Sharma P."/>
            <person name="Mcleman A."/>
            <person name="Roberts A.P."/>
        </authorList>
    </citation>
    <scope>NUCLEOTIDE SEQUENCE [LARGE SCALE GENOMIC DNA]</scope>
    <source>
        <strain evidence="7 10">C1-4G</strain>
    </source>
</reference>
<evidence type="ECO:0000313" key="9">
    <source>
        <dbReference type="Proteomes" id="UP000243661"/>
    </source>
</evidence>
<dbReference type="Proteomes" id="UP000243661">
    <property type="component" value="Unassembled WGS sequence"/>
</dbReference>
<accession>A0A1C4GTB7</accession>
<feature type="transmembrane region" description="Helical" evidence="6">
    <location>
        <begin position="356"/>
        <end position="376"/>
    </location>
</feature>
<protein>
    <submittedName>
        <fullName evidence="7">Dicarboxylate/amino acid:cation symporter</fullName>
    </submittedName>
    <submittedName>
        <fullName evidence="8">Na+/H+-dicarboxylate symporter</fullName>
    </submittedName>
</protein>
<proteinExistence type="predicted"/>
<dbReference type="AlphaFoldDB" id="A0A1C4GTB7"/>
<evidence type="ECO:0000313" key="8">
    <source>
        <dbReference type="EMBL" id="SCC71447.1"/>
    </source>
</evidence>
<evidence type="ECO:0000313" key="10">
    <source>
        <dbReference type="Proteomes" id="UP001632339"/>
    </source>
</evidence>
<dbReference type="SUPFAM" id="SSF118215">
    <property type="entry name" value="Proton glutamate symport protein"/>
    <property type="match status" value="1"/>
</dbReference>
<dbReference type="InterPro" id="IPR050746">
    <property type="entry name" value="DAACS"/>
</dbReference>
<feature type="transmembrane region" description="Helical" evidence="6">
    <location>
        <begin position="7"/>
        <end position="25"/>
    </location>
</feature>
<evidence type="ECO:0000256" key="5">
    <source>
        <dbReference type="ARBA" id="ARBA00023136"/>
    </source>
</evidence>
<keyword evidence="4 6" id="KW-1133">Transmembrane helix</keyword>
<sequence>MSLNTQILVAAILGVAFGFILNLYPNTTFFDASLYGLGIASSIFIGLLKMLLIPLIFSSIVVGVSNLKSGGQLGKVWKITLACCVTTTTLALILGISSAHLFDVGKGVDIAMFQDAMSSHQSPDTLTASSFFTNFIQNTLINPFKAFSEGNVLAVVLFALFIGVALVQGGERFKTVRRLSQQFFDIMMLMITWVMRLAPIGIFALLAKLISTEDISVLNRLVEFAAVVTGTTIFHGVVVLPLLLWIFGKMSPMTFFKGTRTALITAFATSSSSATMPLSLKCAQENLGVRPATAGFVIPLGTQLNMDGTALYEAAAALFIANLMGLDLSIGQQLIVCVTAMIASLGAPGIPSAGMVTMIMVLQSVGLPAEAIAILLPIDRLLDTVRTVVNVQGDMMISVVVDRHTRDDDVLV</sequence>
<keyword evidence="5 6" id="KW-0472">Membrane</keyword>